<reference evidence="2" key="1">
    <citation type="journal article" date="2023" name="G3 (Bethesda)">
        <title>Genome assembly and association tests identify interacting loci associated with vigor, precocity, and sex in interspecific pistachio rootstocks.</title>
        <authorList>
            <person name="Palmer W."/>
            <person name="Jacygrad E."/>
            <person name="Sagayaradj S."/>
            <person name="Cavanaugh K."/>
            <person name="Han R."/>
            <person name="Bertier L."/>
            <person name="Beede B."/>
            <person name="Kafkas S."/>
            <person name="Golino D."/>
            <person name="Preece J."/>
            <person name="Michelmore R."/>
        </authorList>
    </citation>
    <scope>NUCLEOTIDE SEQUENCE [LARGE SCALE GENOMIC DNA]</scope>
</reference>
<keyword evidence="2" id="KW-1185">Reference proteome</keyword>
<dbReference type="EMBL" id="CM047901">
    <property type="protein sequence ID" value="KAJ0096992.1"/>
    <property type="molecule type" value="Genomic_DNA"/>
</dbReference>
<evidence type="ECO:0000313" key="2">
    <source>
        <dbReference type="Proteomes" id="UP001164250"/>
    </source>
</evidence>
<gene>
    <name evidence="1" type="ORF">Patl1_27793</name>
</gene>
<name>A0ACC1BDR3_9ROSI</name>
<evidence type="ECO:0000313" key="1">
    <source>
        <dbReference type="EMBL" id="KAJ0096992.1"/>
    </source>
</evidence>
<dbReference type="Proteomes" id="UP001164250">
    <property type="component" value="Chromosome 5"/>
</dbReference>
<accession>A0ACC1BDR3</accession>
<comment type="caution">
    <text evidence="1">The sequence shown here is derived from an EMBL/GenBank/DDBJ whole genome shotgun (WGS) entry which is preliminary data.</text>
</comment>
<organism evidence="1 2">
    <name type="scientific">Pistacia atlantica</name>
    <dbReference type="NCBI Taxonomy" id="434234"/>
    <lineage>
        <taxon>Eukaryota</taxon>
        <taxon>Viridiplantae</taxon>
        <taxon>Streptophyta</taxon>
        <taxon>Embryophyta</taxon>
        <taxon>Tracheophyta</taxon>
        <taxon>Spermatophyta</taxon>
        <taxon>Magnoliopsida</taxon>
        <taxon>eudicotyledons</taxon>
        <taxon>Gunneridae</taxon>
        <taxon>Pentapetalae</taxon>
        <taxon>rosids</taxon>
        <taxon>malvids</taxon>
        <taxon>Sapindales</taxon>
        <taxon>Anacardiaceae</taxon>
        <taxon>Pistacia</taxon>
    </lineage>
</organism>
<proteinExistence type="predicted"/>
<sequence length="202" mass="22557">MLDNGNFVVYNESSDIIWSSFYYPTNTMLGGQNLYAGSELFSNVSKTNSSTGLFRLKMQEDGNLVLYPKNTIDKYTEASWASGTDGLGQLHVYLNYAGLDGVFRLYSHHFDSVYKTSILWAAPDSYNCPKGFCGFNSYCTVHDNQSICRCLPEVDKKILENMVKVGLWCVQDEPALRLSMKSVVMMLEGITDVSIPPCPTSS</sequence>
<protein>
    <submittedName>
        <fullName evidence="1">Uncharacterized protein</fullName>
    </submittedName>
</protein>